<evidence type="ECO:0000256" key="2">
    <source>
        <dbReference type="ARBA" id="ARBA00022857"/>
    </source>
</evidence>
<dbReference type="STRING" id="1206466.K0KRU6"/>
<dbReference type="FunFam" id="3.40.50.720:FF:000090">
    <property type="entry name" value="NADP-dependent mannitol dehydrogenase"/>
    <property type="match status" value="1"/>
</dbReference>
<comment type="caution">
    <text evidence="4">The sequence shown here is derived from an EMBL/GenBank/DDBJ whole genome shotgun (WGS) entry which is preliminary data.</text>
</comment>
<dbReference type="GO" id="GO:0050085">
    <property type="term" value="F:mannitol 2-dehydrogenase (NADP+) activity"/>
    <property type="evidence" value="ECO:0007669"/>
    <property type="project" value="UniProtKB-ARBA"/>
</dbReference>
<dbReference type="InterPro" id="IPR020904">
    <property type="entry name" value="Sc_DH/Rdtase_CS"/>
</dbReference>
<dbReference type="Pfam" id="PF13561">
    <property type="entry name" value="adh_short_C2"/>
    <property type="match status" value="1"/>
</dbReference>
<dbReference type="HOGENOM" id="CLU_010194_1_1_1"/>
<dbReference type="EMBL" id="CAIF01000214">
    <property type="protein sequence ID" value="CCH45846.1"/>
    <property type="molecule type" value="Genomic_DNA"/>
</dbReference>
<keyword evidence="5" id="KW-1185">Reference proteome</keyword>
<dbReference type="SUPFAM" id="SSF51735">
    <property type="entry name" value="NAD(P)-binding Rossmann-fold domains"/>
    <property type="match status" value="1"/>
</dbReference>
<dbReference type="EC" id="1.1.1.289" evidence="4"/>
<reference evidence="4 5" key="1">
    <citation type="journal article" date="2012" name="Eukaryot. Cell">
        <title>Draft genome sequence of Wickerhamomyces ciferrii NRRL Y-1031 F-60-10.</title>
        <authorList>
            <person name="Schneider J."/>
            <person name="Andrea H."/>
            <person name="Blom J."/>
            <person name="Jaenicke S."/>
            <person name="Ruckert C."/>
            <person name="Schorsch C."/>
            <person name="Szczepanowski R."/>
            <person name="Farwick M."/>
            <person name="Goesmann A."/>
            <person name="Puhler A."/>
            <person name="Schaffer S."/>
            <person name="Tauch A."/>
            <person name="Kohler T."/>
            <person name="Brinkrolf K."/>
        </authorList>
    </citation>
    <scope>NUCLEOTIDE SEQUENCE [LARGE SCALE GENOMIC DNA]</scope>
    <source>
        <strain evidence="5">ATCC 14091 / BCRC 22168 / CBS 111 / JCM 3599 / NBRC 0793 / NRRL Y-1031 F-60-10</strain>
    </source>
</reference>
<dbReference type="PRINTS" id="PR00081">
    <property type="entry name" value="GDHRDH"/>
</dbReference>
<comment type="similarity">
    <text evidence="1">Belongs to the short-chain dehydrogenases/reductases (SDR) family.</text>
</comment>
<dbReference type="PROSITE" id="PS00061">
    <property type="entry name" value="ADH_SHORT"/>
    <property type="match status" value="1"/>
</dbReference>
<evidence type="ECO:0000256" key="1">
    <source>
        <dbReference type="ARBA" id="ARBA00006484"/>
    </source>
</evidence>
<sequence>MTIPIRKDEDEEIFSFISNEFHDELPRPSPPKKSVQELFSLTGKVAVITGASRGIGLAIAEQFSQAGASLALIDYLDCSKQQLDLMNDDNLVKSYQCDVSKSDQVESTISKIEQDFGTIDIFVANAGIVWKTGNIIDETNDNYKGYDQLMGVNLNGVYYCARFVGRIFRKHGKGSLIITSSMSAHISNVPMNLTPYNVTKAAVKHLAKSLAIEWAGFARINSVSPGYSDTGLNDHLSRSFRGKMWSLIPLGREAQPFEIATAYVYLASDAASYVTGTDILVDGGYTAI</sequence>
<dbReference type="InterPro" id="IPR036291">
    <property type="entry name" value="NAD(P)-bd_dom_sf"/>
</dbReference>
<evidence type="ECO:0000313" key="5">
    <source>
        <dbReference type="Proteomes" id="UP000009328"/>
    </source>
</evidence>
<dbReference type="InterPro" id="IPR002347">
    <property type="entry name" value="SDR_fam"/>
</dbReference>
<dbReference type="GO" id="GO:0005975">
    <property type="term" value="P:carbohydrate metabolic process"/>
    <property type="evidence" value="ECO:0007669"/>
    <property type="project" value="UniProtKB-ARBA"/>
</dbReference>
<name>K0KRU6_WICCF</name>
<organism evidence="4 5">
    <name type="scientific">Wickerhamomyces ciferrii (strain ATCC 14091 / BCRC 22168 / CBS 111 / JCM 3599 / NBRC 0793 / NRRL Y-1031 F-60-10)</name>
    <name type="common">Yeast</name>
    <name type="synonym">Pichia ciferrii</name>
    <dbReference type="NCBI Taxonomy" id="1206466"/>
    <lineage>
        <taxon>Eukaryota</taxon>
        <taxon>Fungi</taxon>
        <taxon>Dikarya</taxon>
        <taxon>Ascomycota</taxon>
        <taxon>Saccharomycotina</taxon>
        <taxon>Saccharomycetes</taxon>
        <taxon>Phaffomycetales</taxon>
        <taxon>Wickerhamomycetaceae</taxon>
        <taxon>Wickerhamomyces</taxon>
    </lineage>
</organism>
<dbReference type="GO" id="GO:0044281">
    <property type="term" value="P:small molecule metabolic process"/>
    <property type="evidence" value="ECO:0007669"/>
    <property type="project" value="UniProtKB-ARBA"/>
</dbReference>
<dbReference type="GO" id="GO:0050664">
    <property type="term" value="F:oxidoreductase activity, acting on NAD(P)H, oxygen as acceptor"/>
    <property type="evidence" value="ECO:0007669"/>
    <property type="project" value="TreeGrafter"/>
</dbReference>
<protein>
    <submittedName>
        <fullName evidence="4">Sorbose reductase</fullName>
        <ecNumber evidence="4">1.1.1.289</ecNumber>
    </submittedName>
</protein>
<dbReference type="PANTHER" id="PTHR43008">
    <property type="entry name" value="BENZIL REDUCTASE"/>
    <property type="match status" value="1"/>
</dbReference>
<dbReference type="eggNOG" id="KOG0725">
    <property type="taxonomic scope" value="Eukaryota"/>
</dbReference>
<gene>
    <name evidence="4" type="ORF">BN7_5432</name>
</gene>
<dbReference type="PANTHER" id="PTHR43008:SF13">
    <property type="entry name" value="L-XYLULOSE REDUCTASE-RELATED"/>
    <property type="match status" value="1"/>
</dbReference>
<dbReference type="PRINTS" id="PR00080">
    <property type="entry name" value="SDRFAMILY"/>
</dbReference>
<dbReference type="GO" id="GO:0032115">
    <property type="term" value="F:sorbose reductase activity"/>
    <property type="evidence" value="ECO:0007669"/>
    <property type="project" value="UniProtKB-EC"/>
</dbReference>
<dbReference type="AlphaFoldDB" id="K0KRU6"/>
<evidence type="ECO:0000256" key="3">
    <source>
        <dbReference type="ARBA" id="ARBA00023002"/>
    </source>
</evidence>
<evidence type="ECO:0000313" key="4">
    <source>
        <dbReference type="EMBL" id="CCH45846.1"/>
    </source>
</evidence>
<accession>K0KRU6</accession>
<dbReference type="Proteomes" id="UP000009328">
    <property type="component" value="Unassembled WGS sequence"/>
</dbReference>
<dbReference type="Gene3D" id="3.40.50.720">
    <property type="entry name" value="NAD(P)-binding Rossmann-like Domain"/>
    <property type="match status" value="1"/>
</dbReference>
<proteinExistence type="inferred from homology"/>
<keyword evidence="3 4" id="KW-0560">Oxidoreductase</keyword>
<keyword evidence="2" id="KW-0521">NADP</keyword>
<dbReference type="InParanoid" id="K0KRU6"/>